<dbReference type="Proteomes" id="UP001497472">
    <property type="component" value="Unassembled WGS sequence"/>
</dbReference>
<protein>
    <submittedName>
        <fullName evidence="1">Uncharacterized protein</fullName>
    </submittedName>
</protein>
<proteinExistence type="predicted"/>
<organism evidence="1 2">
    <name type="scientific">Leptosia nina</name>
    <dbReference type="NCBI Taxonomy" id="320188"/>
    <lineage>
        <taxon>Eukaryota</taxon>
        <taxon>Metazoa</taxon>
        <taxon>Ecdysozoa</taxon>
        <taxon>Arthropoda</taxon>
        <taxon>Hexapoda</taxon>
        <taxon>Insecta</taxon>
        <taxon>Pterygota</taxon>
        <taxon>Neoptera</taxon>
        <taxon>Endopterygota</taxon>
        <taxon>Lepidoptera</taxon>
        <taxon>Glossata</taxon>
        <taxon>Ditrysia</taxon>
        <taxon>Papilionoidea</taxon>
        <taxon>Pieridae</taxon>
        <taxon>Pierinae</taxon>
        <taxon>Leptosia</taxon>
    </lineage>
</organism>
<keyword evidence="2" id="KW-1185">Reference proteome</keyword>
<dbReference type="EMBL" id="CAVLEF010000010">
    <property type="protein sequence ID" value="CAK1548385.1"/>
    <property type="molecule type" value="Genomic_DNA"/>
</dbReference>
<evidence type="ECO:0000313" key="1">
    <source>
        <dbReference type="EMBL" id="CAK1548385.1"/>
    </source>
</evidence>
<comment type="caution">
    <text evidence="1">The sequence shown here is derived from an EMBL/GenBank/DDBJ whole genome shotgun (WGS) entry which is preliminary data.</text>
</comment>
<sequence length="91" mass="9997">MQISPSMSLPPLVSLSLQIAPMSPQVQISTPATGNQERKGVTLVATTYFDLTRGNQHDEPNQNTLTQRIFHPGLFNRPRSASLSDIPKPDN</sequence>
<gene>
    <name evidence="1" type="ORF">LNINA_LOCUS7783</name>
</gene>
<name>A0AAV1JIK0_9NEOP</name>
<accession>A0AAV1JIK0</accession>
<evidence type="ECO:0000313" key="2">
    <source>
        <dbReference type="Proteomes" id="UP001497472"/>
    </source>
</evidence>
<dbReference type="AlphaFoldDB" id="A0AAV1JIK0"/>
<reference evidence="1 2" key="1">
    <citation type="submission" date="2023-11" db="EMBL/GenBank/DDBJ databases">
        <authorList>
            <person name="Okamura Y."/>
        </authorList>
    </citation>
    <scope>NUCLEOTIDE SEQUENCE [LARGE SCALE GENOMIC DNA]</scope>
</reference>